<keyword evidence="5" id="KW-1003">Cell membrane</keyword>
<evidence type="ECO:0000256" key="4">
    <source>
        <dbReference type="ARBA" id="ARBA00022438"/>
    </source>
</evidence>
<gene>
    <name evidence="24" type="primary">APN2_1</name>
    <name evidence="24" type="ORF">g.26784</name>
</gene>
<dbReference type="InterPro" id="IPR027268">
    <property type="entry name" value="Peptidase_M4/M1_CTD_sf"/>
</dbReference>
<comment type="subcellular location">
    <subcellularLocation>
        <location evidence="2">Cell membrane</location>
        <topology evidence="2">Lipid-anchor</topology>
        <topology evidence="2">GPI-anchor</topology>
    </subcellularLocation>
</comment>
<feature type="binding site" evidence="18">
    <location>
        <position position="384"/>
    </location>
    <ligand>
        <name>Zn(2+)</name>
        <dbReference type="ChEBI" id="CHEBI:29105"/>
        <note>catalytic</note>
    </ligand>
</feature>
<keyword evidence="8 18" id="KW-0479">Metal-binding</keyword>
<dbReference type="Gene3D" id="1.10.390.10">
    <property type="entry name" value="Neutral Protease Domain 2"/>
    <property type="match status" value="1"/>
</dbReference>
<evidence type="ECO:0000256" key="10">
    <source>
        <dbReference type="ARBA" id="ARBA00022801"/>
    </source>
</evidence>
<keyword evidence="11 18" id="KW-0862">Zinc</keyword>
<keyword evidence="7 20" id="KW-0645">Protease</keyword>
<dbReference type="FunFam" id="1.10.390.10:FF:000013">
    <property type="entry name" value="Aminopeptidase N"/>
    <property type="match status" value="1"/>
</dbReference>
<evidence type="ECO:0000259" key="21">
    <source>
        <dbReference type="Pfam" id="PF01433"/>
    </source>
</evidence>
<dbReference type="Pfam" id="PF17900">
    <property type="entry name" value="Peptidase_M1_N"/>
    <property type="match status" value="1"/>
</dbReference>
<evidence type="ECO:0000256" key="5">
    <source>
        <dbReference type="ARBA" id="ARBA00022475"/>
    </source>
</evidence>
<evidence type="ECO:0000256" key="12">
    <source>
        <dbReference type="ARBA" id="ARBA00023049"/>
    </source>
</evidence>
<dbReference type="Gene3D" id="2.60.40.1910">
    <property type="match status" value="1"/>
</dbReference>
<keyword evidence="6" id="KW-0336">GPI-anchor</keyword>
<dbReference type="Gene3D" id="1.25.50.20">
    <property type="match status" value="1"/>
</dbReference>
<dbReference type="GO" id="GO:0098552">
    <property type="term" value="C:side of membrane"/>
    <property type="evidence" value="ECO:0007669"/>
    <property type="project" value="UniProtKB-KW"/>
</dbReference>
<accession>A0A0A1X5T9</accession>
<evidence type="ECO:0000256" key="18">
    <source>
        <dbReference type="PIRSR" id="PIRSR634016-3"/>
    </source>
</evidence>
<dbReference type="PANTHER" id="PTHR11533">
    <property type="entry name" value="PROTEASE M1 ZINC METALLOPROTEASE"/>
    <property type="match status" value="1"/>
</dbReference>
<evidence type="ECO:0000313" key="24">
    <source>
        <dbReference type="EMBL" id="JAD06038.1"/>
    </source>
</evidence>
<evidence type="ECO:0000259" key="23">
    <source>
        <dbReference type="Pfam" id="PF17900"/>
    </source>
</evidence>
<dbReference type="AlphaFoldDB" id="A0A0A1X5T9"/>
<dbReference type="EMBL" id="GBXI01008254">
    <property type="protein sequence ID" value="JAD06038.1"/>
    <property type="molecule type" value="Transcribed_RNA"/>
</dbReference>
<keyword evidence="10 20" id="KW-0378">Hydrolase</keyword>
<keyword evidence="4 20" id="KW-0031">Aminopeptidase</keyword>
<dbReference type="InterPro" id="IPR034016">
    <property type="entry name" value="M1_APN-typ"/>
</dbReference>
<name>A0A0A1X5T9_ZEUCU</name>
<evidence type="ECO:0000256" key="9">
    <source>
        <dbReference type="ARBA" id="ARBA00022729"/>
    </source>
</evidence>
<keyword evidence="14" id="KW-1015">Disulfide bond</keyword>
<dbReference type="InterPro" id="IPR001930">
    <property type="entry name" value="Peptidase_M1"/>
</dbReference>
<dbReference type="CDD" id="cd09601">
    <property type="entry name" value="M1_APN-Q_like"/>
    <property type="match status" value="1"/>
</dbReference>
<evidence type="ECO:0000259" key="22">
    <source>
        <dbReference type="Pfam" id="PF11838"/>
    </source>
</evidence>
<dbReference type="Gene3D" id="2.60.40.1730">
    <property type="entry name" value="tricorn interacting facor f3 domain"/>
    <property type="match status" value="1"/>
</dbReference>
<dbReference type="PANTHER" id="PTHR11533:SF290">
    <property type="entry name" value="AMINOPEPTIDASE"/>
    <property type="match status" value="1"/>
</dbReference>
<dbReference type="GO" id="GO:0005615">
    <property type="term" value="C:extracellular space"/>
    <property type="evidence" value="ECO:0007669"/>
    <property type="project" value="TreeGrafter"/>
</dbReference>
<dbReference type="GO" id="GO:0006508">
    <property type="term" value="P:proteolysis"/>
    <property type="evidence" value="ECO:0007669"/>
    <property type="project" value="UniProtKB-KW"/>
</dbReference>
<evidence type="ECO:0000256" key="8">
    <source>
        <dbReference type="ARBA" id="ARBA00022723"/>
    </source>
</evidence>
<dbReference type="GO" id="GO:0070006">
    <property type="term" value="F:metalloaminopeptidase activity"/>
    <property type="evidence" value="ECO:0007669"/>
    <property type="project" value="TreeGrafter"/>
</dbReference>
<comment type="cofactor">
    <cofactor evidence="18 20">
        <name>Zn(2+)</name>
        <dbReference type="ChEBI" id="CHEBI:29105"/>
    </cofactor>
    <text evidence="18 20">Binds 1 zinc ion per subunit.</text>
</comment>
<keyword evidence="15" id="KW-0325">Glycoprotein</keyword>
<feature type="domain" description="Aminopeptidase N-like N-terminal" evidence="23">
    <location>
        <begin position="70"/>
        <end position="256"/>
    </location>
</feature>
<dbReference type="InterPro" id="IPR050344">
    <property type="entry name" value="Peptidase_M1_aminopeptidases"/>
</dbReference>
<feature type="binding site" evidence="18">
    <location>
        <position position="361"/>
    </location>
    <ligand>
        <name>Zn(2+)</name>
        <dbReference type="ChEBI" id="CHEBI:29105"/>
        <note>catalytic</note>
    </ligand>
</feature>
<evidence type="ECO:0000256" key="19">
    <source>
        <dbReference type="PIRSR" id="PIRSR634016-4"/>
    </source>
</evidence>
<evidence type="ECO:0000256" key="11">
    <source>
        <dbReference type="ARBA" id="ARBA00022833"/>
    </source>
</evidence>
<dbReference type="InterPro" id="IPR014782">
    <property type="entry name" value="Peptidase_M1_dom"/>
</dbReference>
<comment type="similarity">
    <text evidence="3 20">Belongs to the peptidase M1 family.</text>
</comment>
<evidence type="ECO:0000256" key="15">
    <source>
        <dbReference type="ARBA" id="ARBA00023180"/>
    </source>
</evidence>
<evidence type="ECO:0000256" key="20">
    <source>
        <dbReference type="RuleBase" id="RU364040"/>
    </source>
</evidence>
<dbReference type="GO" id="GO:0043171">
    <property type="term" value="P:peptide catabolic process"/>
    <property type="evidence" value="ECO:0007669"/>
    <property type="project" value="TreeGrafter"/>
</dbReference>
<evidence type="ECO:0000256" key="17">
    <source>
        <dbReference type="PIRSR" id="PIRSR634016-1"/>
    </source>
</evidence>
<dbReference type="GO" id="GO:0005737">
    <property type="term" value="C:cytoplasm"/>
    <property type="evidence" value="ECO:0007669"/>
    <property type="project" value="TreeGrafter"/>
</dbReference>
<evidence type="ECO:0000256" key="13">
    <source>
        <dbReference type="ARBA" id="ARBA00023136"/>
    </source>
</evidence>
<sequence>MIRGKLKANVILLATLAIIISGLTITEAGLRSLPPEDEERASSRIAEKEAGINYDTRADLNYRLPNNTEPIHYDIELTTNVHNGTKDFTGKVKILITAIEDTRNIVVHARQLDGFQATIRNASGIEYALQASYEAEREFLNLTPLQANVHLNRGTNWTLTIAYKGVLRTDRAGFHILSYTDANNKEHYMATTQFESTNARHAYPCYDEPAKRATFTVTIKHDPSYNALSNMPKNVAASSAGVTVFDKTSVTIPTYLTAFHVSDYAYTEGSLYALPHRLYSKPSAVGQHQFGLVSGILILQELADYYNVPFVLPQMVQVAVPGKGGAMENWGLVTYGEQYLLYNKSTSTTSAQTSIANIIAHEFTHQWFGNHVAVRWWTYLWLKEGFATLFSYEAVEEVYPDWDVYQTLHTDDYQSALSNDGRGTVVPMTHYVQTPSEISGRYGTSSYAKPACVLFMWQHALGDKAFRSGLNKYLSKNAFDSAEERDLFEALQSAVDEHKVSLPAKITVMFPTWSQQSGYPLLTVTRDYKTNKFTVTQSAYNDNKTIVADKTYYVPFNYATRSKADFRDTTASNYLLNVKEINITDATLGADDWLILNKQSTGYYRINYDERNWLLIADGLLARPQTVHPRNRAQLLYDAYKFVQNERLSHTILLRLIAYLAGEDQYAPWTAANSIITNYYRYLSGHADYEHFKLFIQSLVSNVYELLGVNNVPGEQLLRKFTRNTAVNLACTFAVENCLVDSNNKLKALISSGTPIEPNHRSQAYCNGLRRASDDDYNYFHNDLLKSSDTSYRSTLIKALGCSQNTAQLEKFVKSSIDQSNSLSSSERTTLLNAAYTRGPNGLLVSIDFLSNNWEAYASLSTSTGAANPLSRDIVSISNYVNNKNQEAKLLALVNKVKSSNKVQANLEETVKANIKVNFDWLDKNGSQVINFVKSYRSGSATLSATCLSVFVALIVSLSRFW</sequence>
<dbReference type="GO" id="GO:0008270">
    <property type="term" value="F:zinc ion binding"/>
    <property type="evidence" value="ECO:0007669"/>
    <property type="project" value="UniProtKB-UniRule"/>
</dbReference>
<evidence type="ECO:0000256" key="2">
    <source>
        <dbReference type="ARBA" id="ARBA00004609"/>
    </source>
</evidence>
<feature type="domain" description="Peptidase M1 membrane alanine aminopeptidase" evidence="21">
    <location>
        <begin position="298"/>
        <end position="504"/>
    </location>
</feature>
<keyword evidence="16" id="KW-0449">Lipoprotein</keyword>
<comment type="catalytic activity">
    <reaction evidence="1">
        <text>Release of an N-terminal amino acid, Xaa-|-Yaa- from a peptide, amide or arylamide. Xaa is preferably Ala, but may be most amino acids including Pro (slow action). When a terminal hydrophobic residue is followed by a prolyl residue, the two may be released as an intact Xaa-Pro dipeptide.</text>
        <dbReference type="EC" id="3.4.11.2"/>
    </reaction>
</comment>
<dbReference type="EC" id="3.4.11.-" evidence="20"/>
<proteinExistence type="inferred from homology"/>
<dbReference type="GO" id="GO:0005886">
    <property type="term" value="C:plasma membrane"/>
    <property type="evidence" value="ECO:0007669"/>
    <property type="project" value="UniProtKB-SubCell"/>
</dbReference>
<dbReference type="SUPFAM" id="SSF63737">
    <property type="entry name" value="Leukotriene A4 hydrolase N-terminal domain"/>
    <property type="match status" value="1"/>
</dbReference>
<dbReference type="GO" id="GO:0042277">
    <property type="term" value="F:peptide binding"/>
    <property type="evidence" value="ECO:0007669"/>
    <property type="project" value="TreeGrafter"/>
</dbReference>
<dbReference type="SUPFAM" id="SSF55486">
    <property type="entry name" value="Metalloproteases ('zincins'), catalytic domain"/>
    <property type="match status" value="1"/>
</dbReference>
<protein>
    <recommendedName>
        <fullName evidence="20">Aminopeptidase</fullName>
        <ecNumber evidence="20">3.4.11.-</ecNumber>
    </recommendedName>
</protein>
<reference evidence="24" key="1">
    <citation type="submission" date="2014-11" db="EMBL/GenBank/DDBJ databases">
        <authorList>
            <person name="Geib S."/>
        </authorList>
    </citation>
    <scope>NUCLEOTIDE SEQUENCE</scope>
</reference>
<feature type="active site" description="Proton acceptor" evidence="17">
    <location>
        <position position="362"/>
    </location>
</feature>
<evidence type="ECO:0000256" key="7">
    <source>
        <dbReference type="ARBA" id="ARBA00022670"/>
    </source>
</evidence>
<dbReference type="InterPro" id="IPR042097">
    <property type="entry name" value="Aminopeptidase_N-like_N_sf"/>
</dbReference>
<evidence type="ECO:0000256" key="1">
    <source>
        <dbReference type="ARBA" id="ARBA00000098"/>
    </source>
</evidence>
<organism evidence="24">
    <name type="scientific">Zeugodacus cucurbitae</name>
    <name type="common">Melon fruit fly</name>
    <name type="synonym">Bactrocera cucurbitae</name>
    <dbReference type="NCBI Taxonomy" id="28588"/>
    <lineage>
        <taxon>Eukaryota</taxon>
        <taxon>Metazoa</taxon>
        <taxon>Ecdysozoa</taxon>
        <taxon>Arthropoda</taxon>
        <taxon>Hexapoda</taxon>
        <taxon>Insecta</taxon>
        <taxon>Pterygota</taxon>
        <taxon>Neoptera</taxon>
        <taxon>Endopterygota</taxon>
        <taxon>Diptera</taxon>
        <taxon>Brachycera</taxon>
        <taxon>Muscomorpha</taxon>
        <taxon>Tephritoidea</taxon>
        <taxon>Tephritidae</taxon>
        <taxon>Zeugodacus</taxon>
        <taxon>Zeugodacus</taxon>
    </lineage>
</organism>
<dbReference type="PRINTS" id="PR00756">
    <property type="entry name" value="ALADIPTASE"/>
</dbReference>
<keyword evidence="9" id="KW-0732">Signal</keyword>
<keyword evidence="12 20" id="KW-0482">Metalloprotease</keyword>
<dbReference type="Pfam" id="PF11838">
    <property type="entry name" value="ERAP1_C"/>
    <property type="match status" value="1"/>
</dbReference>
<evidence type="ECO:0000256" key="14">
    <source>
        <dbReference type="ARBA" id="ARBA00023157"/>
    </source>
</evidence>
<dbReference type="FunFam" id="2.60.40.1910:FF:000008">
    <property type="entry name" value="Aminopeptidase"/>
    <property type="match status" value="1"/>
</dbReference>
<feature type="domain" description="ERAP1-like C-terminal" evidence="22">
    <location>
        <begin position="593"/>
        <end position="896"/>
    </location>
</feature>
<evidence type="ECO:0000256" key="16">
    <source>
        <dbReference type="ARBA" id="ARBA00023288"/>
    </source>
</evidence>
<evidence type="ECO:0000256" key="6">
    <source>
        <dbReference type="ARBA" id="ARBA00022622"/>
    </source>
</evidence>
<evidence type="ECO:0000256" key="3">
    <source>
        <dbReference type="ARBA" id="ARBA00010136"/>
    </source>
</evidence>
<dbReference type="Pfam" id="PF01433">
    <property type="entry name" value="Peptidase_M1"/>
    <property type="match status" value="1"/>
</dbReference>
<reference evidence="24" key="2">
    <citation type="journal article" date="2015" name="Gigascience">
        <title>Reconstructing a comprehensive transcriptome assembly of a white-pupal translocated strain of the pest fruit fly Bactrocera cucurbitae.</title>
        <authorList>
            <person name="Sim S.B."/>
            <person name="Calla B."/>
            <person name="Hall B."/>
            <person name="DeRego T."/>
            <person name="Geib S.M."/>
        </authorList>
    </citation>
    <scope>NUCLEOTIDE SEQUENCE</scope>
</reference>
<dbReference type="InterPro" id="IPR024571">
    <property type="entry name" value="ERAP1-like_C_dom"/>
</dbReference>
<dbReference type="InterPro" id="IPR045357">
    <property type="entry name" value="Aminopeptidase_N-like_N"/>
</dbReference>
<dbReference type="FunFam" id="1.25.50.20:FF:000001">
    <property type="entry name" value="Aminopeptidase"/>
    <property type="match status" value="1"/>
</dbReference>
<dbReference type="GO" id="GO:0016285">
    <property type="term" value="F:alanyl aminopeptidase activity"/>
    <property type="evidence" value="ECO:0007669"/>
    <property type="project" value="UniProtKB-EC"/>
</dbReference>
<feature type="binding site" evidence="18">
    <location>
        <position position="365"/>
    </location>
    <ligand>
        <name>Zn(2+)</name>
        <dbReference type="ChEBI" id="CHEBI:29105"/>
        <note>catalytic</note>
    </ligand>
</feature>
<feature type="site" description="Transition state stabilizer" evidence="19">
    <location>
        <position position="447"/>
    </location>
</feature>
<keyword evidence="13" id="KW-0472">Membrane</keyword>